<gene>
    <name evidence="2" type="ORF">JY572_10150</name>
</gene>
<accession>A0ABX7NC63</accession>
<keyword evidence="3" id="KW-1185">Reference proteome</keyword>
<sequence length="188" mass="20533">MRALIASLALLGLASCATPAPRPVAPEVALPSLALSPSDFGGSVSLSQQLSFAHEMDPGGPRSLEALVEIDASAVRLAGFALSQRVITLQWDGARLEEERDARVPAQFQSRTVIRDLQLVYWPAATVRAALPEGWTLEDSPGQRVLRQGDKEWLLVRYAGQPPWVGRAELVNLAEHYRLTIESRLSEE</sequence>
<proteinExistence type="predicted"/>
<name>A0ABX7NC63_9BACT</name>
<reference evidence="2 3" key="1">
    <citation type="submission" date="2021-02" db="EMBL/GenBank/DDBJ databases">
        <title>De Novo genome assembly of isolated myxobacteria.</title>
        <authorList>
            <person name="Stevens D.C."/>
        </authorList>
    </citation>
    <scope>NUCLEOTIDE SEQUENCE [LARGE SCALE GENOMIC DNA]</scope>
    <source>
        <strain evidence="2 3">SCHIC003</strain>
    </source>
</reference>
<feature type="signal peptide" evidence="1">
    <location>
        <begin position="1"/>
        <end position="19"/>
    </location>
</feature>
<dbReference type="Proteomes" id="UP000663090">
    <property type="component" value="Chromosome"/>
</dbReference>
<protein>
    <submittedName>
        <fullName evidence="2">DUF3261 domain-containing protein</fullName>
    </submittedName>
</protein>
<dbReference type="Pfam" id="PF11659">
    <property type="entry name" value="DUF3261"/>
    <property type="match status" value="1"/>
</dbReference>
<evidence type="ECO:0000313" key="2">
    <source>
        <dbReference type="EMBL" id="QSQ16377.1"/>
    </source>
</evidence>
<feature type="chain" id="PRO_5045973221" evidence="1">
    <location>
        <begin position="20"/>
        <end position="188"/>
    </location>
</feature>
<dbReference type="PROSITE" id="PS51257">
    <property type="entry name" value="PROKAR_LIPOPROTEIN"/>
    <property type="match status" value="1"/>
</dbReference>
<evidence type="ECO:0000256" key="1">
    <source>
        <dbReference type="SAM" id="SignalP"/>
    </source>
</evidence>
<keyword evidence="1" id="KW-0732">Signal</keyword>
<dbReference type="EMBL" id="CP071091">
    <property type="protein sequence ID" value="QSQ16377.1"/>
    <property type="molecule type" value="Genomic_DNA"/>
</dbReference>
<dbReference type="RefSeq" id="WP_206718037.1">
    <property type="nucleotide sequence ID" value="NZ_CP071091.1"/>
</dbReference>
<organism evidence="2 3">
    <name type="scientific">Myxococcus landrumensis</name>
    <dbReference type="NCBI Taxonomy" id="2813577"/>
    <lineage>
        <taxon>Bacteria</taxon>
        <taxon>Pseudomonadati</taxon>
        <taxon>Myxococcota</taxon>
        <taxon>Myxococcia</taxon>
        <taxon>Myxococcales</taxon>
        <taxon>Cystobacterineae</taxon>
        <taxon>Myxococcaceae</taxon>
        <taxon>Myxococcus</taxon>
    </lineage>
</organism>
<dbReference type="InterPro" id="IPR021675">
    <property type="entry name" value="DUF3261"/>
</dbReference>
<evidence type="ECO:0000313" key="3">
    <source>
        <dbReference type="Proteomes" id="UP000663090"/>
    </source>
</evidence>